<sequence>MIKPIKNKKLIFQLPKHYILNNKNSTMEKLQRIKELCKEYTYDRSYVYFILSNDILIVMKLLPDSVTNCGWHNDYDFNQYRADKIYVEKIFCIKDEYFGKTEMMCPQRTFYYTNNYVEKHVIQCTHKDQSINFYRTIEGAYLVDEKIRKLVLDDLWDKFAAGYTYKRPNDNIDDQITKKQKIA</sequence>
<organism evidence="1">
    <name type="scientific">viral metagenome</name>
    <dbReference type="NCBI Taxonomy" id="1070528"/>
    <lineage>
        <taxon>unclassified sequences</taxon>
        <taxon>metagenomes</taxon>
        <taxon>organismal metagenomes</taxon>
    </lineage>
</organism>
<reference evidence="1" key="1">
    <citation type="journal article" date="2020" name="Nature">
        <title>Giant virus diversity and host interactions through global metagenomics.</title>
        <authorList>
            <person name="Schulz F."/>
            <person name="Roux S."/>
            <person name="Paez-Espino D."/>
            <person name="Jungbluth S."/>
            <person name="Walsh D.A."/>
            <person name="Denef V.J."/>
            <person name="McMahon K.D."/>
            <person name="Konstantinidis K.T."/>
            <person name="Eloe-Fadrosh E.A."/>
            <person name="Kyrpides N.C."/>
            <person name="Woyke T."/>
        </authorList>
    </citation>
    <scope>NUCLEOTIDE SEQUENCE</scope>
    <source>
        <strain evidence="1">GVMAG-M-3300023179-27</strain>
    </source>
</reference>
<name>A0A6C0ECN2_9ZZZZ</name>
<dbReference type="EMBL" id="MN739782">
    <property type="protein sequence ID" value="QHT26240.1"/>
    <property type="molecule type" value="Genomic_DNA"/>
</dbReference>
<protein>
    <submittedName>
        <fullName evidence="1">Uncharacterized protein</fullName>
    </submittedName>
</protein>
<accession>A0A6C0ECN2</accession>
<evidence type="ECO:0000313" key="1">
    <source>
        <dbReference type="EMBL" id="QHT26240.1"/>
    </source>
</evidence>
<proteinExistence type="predicted"/>
<dbReference type="AlphaFoldDB" id="A0A6C0ECN2"/>